<accession>A0A7R9FF87</accession>
<sequence length="142" mass="16584">MNSPTIHIEREWYSQANERWRPMAISNPSTRLRAARSMPQWVKKRFYFIFKTSQDAKVVVEVTTSNRRSSTSRSVSQRDNSDGSEQRRQPESIKLADHHLESMENFVYLGSVSSDSITMKEIINRVEKSSTSKTPKFQRKQI</sequence>
<feature type="compositionally biased region" description="Basic and acidic residues" evidence="1">
    <location>
        <begin position="79"/>
        <end position="91"/>
    </location>
</feature>
<dbReference type="AlphaFoldDB" id="A0A7R9FF87"/>
<organism evidence="2">
    <name type="scientific">Timema tahoe</name>
    <dbReference type="NCBI Taxonomy" id="61484"/>
    <lineage>
        <taxon>Eukaryota</taxon>
        <taxon>Metazoa</taxon>
        <taxon>Ecdysozoa</taxon>
        <taxon>Arthropoda</taxon>
        <taxon>Hexapoda</taxon>
        <taxon>Insecta</taxon>
        <taxon>Pterygota</taxon>
        <taxon>Neoptera</taxon>
        <taxon>Polyneoptera</taxon>
        <taxon>Phasmatodea</taxon>
        <taxon>Timematodea</taxon>
        <taxon>Timematoidea</taxon>
        <taxon>Timematidae</taxon>
        <taxon>Timema</taxon>
    </lineage>
</organism>
<gene>
    <name evidence="2" type="ORF">TTEB3V08_LOCUS670</name>
</gene>
<proteinExistence type="predicted"/>
<evidence type="ECO:0000256" key="1">
    <source>
        <dbReference type="SAM" id="MobiDB-lite"/>
    </source>
</evidence>
<name>A0A7R9FF87_9NEOP</name>
<evidence type="ECO:0000313" key="2">
    <source>
        <dbReference type="EMBL" id="CAD7452492.1"/>
    </source>
</evidence>
<dbReference type="EMBL" id="OE000115">
    <property type="protein sequence ID" value="CAD7452492.1"/>
    <property type="molecule type" value="Genomic_DNA"/>
</dbReference>
<protein>
    <submittedName>
        <fullName evidence="2">Uncharacterized protein</fullName>
    </submittedName>
</protein>
<feature type="compositionally biased region" description="Low complexity" evidence="1">
    <location>
        <begin position="62"/>
        <end position="75"/>
    </location>
</feature>
<reference evidence="2" key="1">
    <citation type="submission" date="2020-11" db="EMBL/GenBank/DDBJ databases">
        <authorList>
            <person name="Tran Van P."/>
        </authorList>
    </citation>
    <scope>NUCLEOTIDE SEQUENCE</scope>
</reference>
<feature type="region of interest" description="Disordered" evidence="1">
    <location>
        <begin position="62"/>
        <end position="91"/>
    </location>
</feature>